<evidence type="ECO:0000256" key="4">
    <source>
        <dbReference type="ARBA" id="ARBA00023125"/>
    </source>
</evidence>
<sequence length="169" mass="19363">MGKKCYVLNCPTGRKSCKEKFSLFKAPNDKDLLEEWRKLVPQKRKLLTSLDHICENHFEEHCVISRWQPSIRGDFYEDHIRSKLKPNAVPTIFKNIDPDDPRLFKFTSGLEKKNPGSLAPQVTNQLNTDNCLIKSYLDNVEVSNSDSVSICFGCLVGNCEFHSTYFVCA</sequence>
<dbReference type="PROSITE" id="PS50950">
    <property type="entry name" value="ZF_THAP"/>
    <property type="match status" value="1"/>
</dbReference>
<reference evidence="7" key="1">
    <citation type="submission" date="2020-08" db="EMBL/GenBank/DDBJ databases">
        <title>Multicomponent nature underlies the extraordinary mechanical properties of spider dragline silk.</title>
        <authorList>
            <person name="Kono N."/>
            <person name="Nakamura H."/>
            <person name="Mori M."/>
            <person name="Yoshida Y."/>
            <person name="Ohtoshi R."/>
            <person name="Malay A.D."/>
            <person name="Moran D.A.P."/>
            <person name="Tomita M."/>
            <person name="Numata K."/>
            <person name="Arakawa K."/>
        </authorList>
    </citation>
    <scope>NUCLEOTIDE SEQUENCE</scope>
</reference>
<accession>A0A8X6QP48</accession>
<dbReference type="GO" id="GO:0003677">
    <property type="term" value="F:DNA binding"/>
    <property type="evidence" value="ECO:0007669"/>
    <property type="project" value="UniProtKB-UniRule"/>
</dbReference>
<evidence type="ECO:0000259" key="6">
    <source>
        <dbReference type="PROSITE" id="PS50950"/>
    </source>
</evidence>
<dbReference type="PANTHER" id="PTHR46927">
    <property type="entry name" value="AGAP005574-PA"/>
    <property type="match status" value="1"/>
</dbReference>
<evidence type="ECO:0000256" key="2">
    <source>
        <dbReference type="ARBA" id="ARBA00022771"/>
    </source>
</evidence>
<evidence type="ECO:0000313" key="7">
    <source>
        <dbReference type="EMBL" id="GFU32347.1"/>
    </source>
</evidence>
<evidence type="ECO:0000256" key="5">
    <source>
        <dbReference type="PROSITE-ProRule" id="PRU00309"/>
    </source>
</evidence>
<keyword evidence="8" id="KW-1185">Reference proteome</keyword>
<evidence type="ECO:0000313" key="8">
    <source>
        <dbReference type="Proteomes" id="UP000887013"/>
    </source>
</evidence>
<protein>
    <submittedName>
        <fullName evidence="7">THAP-type domain-containing protein</fullName>
    </submittedName>
</protein>
<keyword evidence="1" id="KW-0479">Metal-binding</keyword>
<dbReference type="InterPro" id="IPR052224">
    <property type="entry name" value="THAP_domain_protein"/>
</dbReference>
<dbReference type="SMART" id="SM00692">
    <property type="entry name" value="DM3"/>
    <property type="match status" value="1"/>
</dbReference>
<keyword evidence="2 5" id="KW-0863">Zinc-finger</keyword>
<dbReference type="PANTHER" id="PTHR46927:SF3">
    <property type="entry name" value="THAP-TYPE DOMAIN-CONTAINING PROTEIN"/>
    <property type="match status" value="1"/>
</dbReference>
<dbReference type="InterPro" id="IPR006612">
    <property type="entry name" value="THAP_Znf"/>
</dbReference>
<dbReference type="AlphaFoldDB" id="A0A8X6QP48"/>
<dbReference type="OrthoDB" id="6418547at2759"/>
<feature type="domain" description="THAP-type" evidence="6">
    <location>
        <begin position="1"/>
        <end position="93"/>
    </location>
</feature>
<dbReference type="Pfam" id="PF05485">
    <property type="entry name" value="THAP"/>
    <property type="match status" value="1"/>
</dbReference>
<name>A0A8X6QP48_NEPPI</name>
<evidence type="ECO:0000256" key="1">
    <source>
        <dbReference type="ARBA" id="ARBA00022723"/>
    </source>
</evidence>
<dbReference type="Proteomes" id="UP000887013">
    <property type="component" value="Unassembled WGS sequence"/>
</dbReference>
<evidence type="ECO:0000256" key="3">
    <source>
        <dbReference type="ARBA" id="ARBA00022833"/>
    </source>
</evidence>
<dbReference type="GO" id="GO:0008270">
    <property type="term" value="F:zinc ion binding"/>
    <property type="evidence" value="ECO:0007669"/>
    <property type="project" value="UniProtKB-KW"/>
</dbReference>
<dbReference type="SUPFAM" id="SSF57716">
    <property type="entry name" value="Glucocorticoid receptor-like (DNA-binding domain)"/>
    <property type="match status" value="1"/>
</dbReference>
<proteinExistence type="predicted"/>
<comment type="caution">
    <text evidence="7">The sequence shown here is derived from an EMBL/GenBank/DDBJ whole genome shotgun (WGS) entry which is preliminary data.</text>
</comment>
<gene>
    <name evidence="7" type="primary">AVEN_113401_1</name>
    <name evidence="7" type="ORF">NPIL_320521</name>
</gene>
<keyword evidence="3" id="KW-0862">Zinc</keyword>
<dbReference type="EMBL" id="BMAW01129875">
    <property type="protein sequence ID" value="GFU32347.1"/>
    <property type="molecule type" value="Genomic_DNA"/>
</dbReference>
<dbReference type="SMART" id="SM00980">
    <property type="entry name" value="THAP"/>
    <property type="match status" value="1"/>
</dbReference>
<keyword evidence="4 5" id="KW-0238">DNA-binding</keyword>
<organism evidence="7 8">
    <name type="scientific">Nephila pilipes</name>
    <name type="common">Giant wood spider</name>
    <name type="synonym">Nephila maculata</name>
    <dbReference type="NCBI Taxonomy" id="299642"/>
    <lineage>
        <taxon>Eukaryota</taxon>
        <taxon>Metazoa</taxon>
        <taxon>Ecdysozoa</taxon>
        <taxon>Arthropoda</taxon>
        <taxon>Chelicerata</taxon>
        <taxon>Arachnida</taxon>
        <taxon>Araneae</taxon>
        <taxon>Araneomorphae</taxon>
        <taxon>Entelegynae</taxon>
        <taxon>Araneoidea</taxon>
        <taxon>Nephilidae</taxon>
        <taxon>Nephila</taxon>
    </lineage>
</organism>